<sequence>MKEKFNSNIELLLAKKAINTKLFSREVYSRIISEVKAAKIKQKKVTLDYRGLSRFDVIVVNGSEKLLQPVSAEEPTILYYLEKDELFDNDPQCPEQVIDDRDDNSDVIIQATSSEDSEIEAAYETTNISTSEDAAQVSSNVDTESIKIIEHKQKEIKVKRKNAHENLKIQGAKMLKISDKKFSTINVGDTVRIRVFGVDRGRGDPRSILGTVLETQDGFYTIGTNKGILKQLYCRSELVVCSEKLVTLNSVPKEEISLRQVSSAQSLTGGQGYIRCNCSRKCKSNRCKCKAKSLLCNSKCHRSTDCYNKFKT</sequence>
<proteinExistence type="predicted"/>
<dbReference type="AlphaFoldDB" id="A0A8K0CQM5"/>
<gene>
    <name evidence="1" type="ORF">ILUMI_14369</name>
</gene>
<keyword evidence="2" id="KW-1185">Reference proteome</keyword>
<reference evidence="1" key="1">
    <citation type="submission" date="2019-08" db="EMBL/GenBank/DDBJ databases">
        <title>The genome of the North American firefly Photinus pyralis.</title>
        <authorList>
            <consortium name="Photinus pyralis genome working group"/>
            <person name="Fallon T.R."/>
            <person name="Sander Lower S.E."/>
            <person name="Weng J.-K."/>
        </authorList>
    </citation>
    <scope>NUCLEOTIDE SEQUENCE</scope>
    <source>
        <strain evidence="1">TRF0915ILg1</strain>
        <tissue evidence="1">Whole body</tissue>
    </source>
</reference>
<name>A0A8K0CQM5_IGNLU</name>
<dbReference type="OrthoDB" id="6576283at2759"/>
<evidence type="ECO:0000313" key="1">
    <source>
        <dbReference type="EMBL" id="KAF2891804.1"/>
    </source>
</evidence>
<organism evidence="1 2">
    <name type="scientific">Ignelater luminosus</name>
    <name type="common">Cucubano</name>
    <name type="synonym">Pyrophorus luminosus</name>
    <dbReference type="NCBI Taxonomy" id="2038154"/>
    <lineage>
        <taxon>Eukaryota</taxon>
        <taxon>Metazoa</taxon>
        <taxon>Ecdysozoa</taxon>
        <taxon>Arthropoda</taxon>
        <taxon>Hexapoda</taxon>
        <taxon>Insecta</taxon>
        <taxon>Pterygota</taxon>
        <taxon>Neoptera</taxon>
        <taxon>Endopterygota</taxon>
        <taxon>Coleoptera</taxon>
        <taxon>Polyphaga</taxon>
        <taxon>Elateriformia</taxon>
        <taxon>Elateroidea</taxon>
        <taxon>Elateridae</taxon>
        <taxon>Agrypninae</taxon>
        <taxon>Pyrophorini</taxon>
        <taxon>Ignelater</taxon>
    </lineage>
</organism>
<dbReference type="Proteomes" id="UP000801492">
    <property type="component" value="Unassembled WGS sequence"/>
</dbReference>
<comment type="caution">
    <text evidence="1">The sequence shown here is derived from an EMBL/GenBank/DDBJ whole genome shotgun (WGS) entry which is preliminary data.</text>
</comment>
<accession>A0A8K0CQM5</accession>
<protein>
    <submittedName>
        <fullName evidence="1">Uncharacterized protein</fullName>
    </submittedName>
</protein>
<dbReference type="EMBL" id="VTPC01022319">
    <property type="protein sequence ID" value="KAF2891804.1"/>
    <property type="molecule type" value="Genomic_DNA"/>
</dbReference>
<evidence type="ECO:0000313" key="2">
    <source>
        <dbReference type="Proteomes" id="UP000801492"/>
    </source>
</evidence>